<reference evidence="1 2" key="1">
    <citation type="submission" date="2020-04" db="EMBL/GenBank/DDBJ databases">
        <authorList>
            <person name="Wallbank WR R."/>
            <person name="Pardo Diaz C."/>
            <person name="Kozak K."/>
            <person name="Martin S."/>
            <person name="Jiggins C."/>
            <person name="Moest M."/>
            <person name="Warren A I."/>
            <person name="Byers J.R.P. K."/>
            <person name="Montejo-Kovacevich G."/>
            <person name="Yen C E."/>
        </authorList>
    </citation>
    <scope>NUCLEOTIDE SEQUENCE [LARGE SCALE GENOMIC DNA]</scope>
</reference>
<comment type="caution">
    <text evidence="1">The sequence shown here is derived from an EMBL/GenBank/DDBJ whole genome shotgun (WGS) entry which is preliminary data.</text>
</comment>
<dbReference type="OrthoDB" id="266663at2759"/>
<organism evidence="1 2">
    <name type="scientific">Arctia plantaginis</name>
    <name type="common">Wood tiger moth</name>
    <name type="synonym">Phalaena plantaginis</name>
    <dbReference type="NCBI Taxonomy" id="874455"/>
    <lineage>
        <taxon>Eukaryota</taxon>
        <taxon>Metazoa</taxon>
        <taxon>Ecdysozoa</taxon>
        <taxon>Arthropoda</taxon>
        <taxon>Hexapoda</taxon>
        <taxon>Insecta</taxon>
        <taxon>Pterygota</taxon>
        <taxon>Neoptera</taxon>
        <taxon>Endopterygota</taxon>
        <taxon>Lepidoptera</taxon>
        <taxon>Glossata</taxon>
        <taxon>Ditrysia</taxon>
        <taxon>Noctuoidea</taxon>
        <taxon>Erebidae</taxon>
        <taxon>Arctiinae</taxon>
        <taxon>Arctia</taxon>
    </lineage>
</organism>
<evidence type="ECO:0008006" key="3">
    <source>
        <dbReference type="Google" id="ProtNLM"/>
    </source>
</evidence>
<proteinExistence type="predicted"/>
<dbReference type="Proteomes" id="UP000494256">
    <property type="component" value="Unassembled WGS sequence"/>
</dbReference>
<name>A0A8S1AMM6_ARCPL</name>
<accession>A0A8S1AMM6</accession>
<dbReference type="AlphaFoldDB" id="A0A8S1AMM6"/>
<dbReference type="EMBL" id="CADEBD010000337">
    <property type="protein sequence ID" value="CAB3247950.1"/>
    <property type="molecule type" value="Genomic_DNA"/>
</dbReference>
<protein>
    <recommendedName>
        <fullName evidence="3">Gustatory receptor</fullName>
    </recommendedName>
</protein>
<evidence type="ECO:0000313" key="2">
    <source>
        <dbReference type="Proteomes" id="UP000494256"/>
    </source>
</evidence>
<gene>
    <name evidence="1" type="ORF">APLA_LOCUS12239</name>
</gene>
<evidence type="ECO:0000313" key="1">
    <source>
        <dbReference type="EMBL" id="CAB3247950.1"/>
    </source>
</evidence>
<sequence>MLLDVICVIPKYLGIIYKFIGSPDYNATELAVTLLESIMPFIPGIFCEMVKREVDKIRLCVIKQLLVFRGAKARDAIKDTVTYFKHHPFRYTILRVLSIDLTLIFTTADLLTTYTLALIQFTHVFG</sequence>